<keyword evidence="5" id="KW-0804">Transcription</keyword>
<organism evidence="7 8">
    <name type="scientific">Variibacter gotjawalensis</name>
    <dbReference type="NCBI Taxonomy" id="1333996"/>
    <lineage>
        <taxon>Bacteria</taxon>
        <taxon>Pseudomonadati</taxon>
        <taxon>Pseudomonadota</taxon>
        <taxon>Alphaproteobacteria</taxon>
        <taxon>Hyphomicrobiales</taxon>
        <taxon>Nitrobacteraceae</taxon>
        <taxon>Variibacter</taxon>
    </lineage>
</organism>
<dbReference type="InterPro" id="IPR036388">
    <property type="entry name" value="WH-like_DNA-bd_sf"/>
</dbReference>
<protein>
    <submittedName>
        <fullName evidence="7">HTH-type transcriptional regulator CynR</fullName>
    </submittedName>
</protein>
<evidence type="ECO:0000256" key="4">
    <source>
        <dbReference type="ARBA" id="ARBA00023125"/>
    </source>
</evidence>
<sequence length="308" mass="33866">MAGRLNFRQIEAFRAVMITGTTIAAANMLNTTQPSISRSLAQIQGAAKLKLFELDRGRLRPTPEAVKLFEAVQRNFLGLETIEETISLLRRSGTGIVRIACTPALGMSVMPSIIAKFQQSHPDVRTTLRTIGSYYVREGLVNGLYDVGLTTNRIQVEGSQLQAKTVDQVAAVCVMSRSHRLAKEPHIAARHFHDEILLTLDRDDDLSDEWRRVLLHAGVRPASVIETTYSATICQLAEAGAGIGIVNPYIASVFADRIRVVPIRPALAVKVFVAYPTHVAMSSLAADLMSRIGEHFGSKLRAPRQSRR</sequence>
<dbReference type="KEGG" id="vgo:GJW-30_1_01938"/>
<dbReference type="InterPro" id="IPR036390">
    <property type="entry name" value="WH_DNA-bd_sf"/>
</dbReference>
<feature type="domain" description="HTH lysR-type" evidence="6">
    <location>
        <begin position="5"/>
        <end position="62"/>
    </location>
</feature>
<dbReference type="Gene3D" id="1.10.10.10">
    <property type="entry name" value="Winged helix-like DNA-binding domain superfamily/Winged helix DNA-binding domain"/>
    <property type="match status" value="1"/>
</dbReference>
<dbReference type="InterPro" id="IPR005119">
    <property type="entry name" value="LysR_subst-bd"/>
</dbReference>
<dbReference type="Gene3D" id="3.40.190.290">
    <property type="match status" value="1"/>
</dbReference>
<dbReference type="GO" id="GO:0043565">
    <property type="term" value="F:sequence-specific DNA binding"/>
    <property type="evidence" value="ECO:0007669"/>
    <property type="project" value="TreeGrafter"/>
</dbReference>
<dbReference type="PROSITE" id="PS50931">
    <property type="entry name" value="HTH_LYSR"/>
    <property type="match status" value="1"/>
</dbReference>
<dbReference type="RefSeq" id="WP_096354699.1">
    <property type="nucleotide sequence ID" value="NZ_AP014946.1"/>
</dbReference>
<evidence type="ECO:0000256" key="3">
    <source>
        <dbReference type="ARBA" id="ARBA00023015"/>
    </source>
</evidence>
<evidence type="ECO:0000313" key="8">
    <source>
        <dbReference type="Proteomes" id="UP000236884"/>
    </source>
</evidence>
<keyword evidence="4" id="KW-0238">DNA-binding</keyword>
<dbReference type="GO" id="GO:0010628">
    <property type="term" value="P:positive regulation of gene expression"/>
    <property type="evidence" value="ECO:0007669"/>
    <property type="project" value="TreeGrafter"/>
</dbReference>
<dbReference type="PANTHER" id="PTHR30427">
    <property type="entry name" value="TRANSCRIPTIONAL ACTIVATOR PROTEIN LYSR"/>
    <property type="match status" value="1"/>
</dbReference>
<gene>
    <name evidence="7" type="primary">cynR_3</name>
    <name evidence="7" type="ORF">GJW-30_1_01938</name>
</gene>
<dbReference type="AlphaFoldDB" id="A0A0S3PU18"/>
<reference evidence="7 8" key="1">
    <citation type="submission" date="2015-08" db="EMBL/GenBank/DDBJ databases">
        <title>Investigation of the bacterial diversity of lava forest soil.</title>
        <authorList>
            <person name="Lee J.S."/>
        </authorList>
    </citation>
    <scope>NUCLEOTIDE SEQUENCE [LARGE SCALE GENOMIC DNA]</scope>
    <source>
        <strain evidence="7 8">GJW-30</strain>
    </source>
</reference>
<keyword evidence="8" id="KW-1185">Reference proteome</keyword>
<accession>A0A0S3PU18</accession>
<evidence type="ECO:0000256" key="2">
    <source>
        <dbReference type="ARBA" id="ARBA00009437"/>
    </source>
</evidence>
<evidence type="ECO:0000256" key="5">
    <source>
        <dbReference type="ARBA" id="ARBA00023163"/>
    </source>
</evidence>
<dbReference type="Pfam" id="PF00126">
    <property type="entry name" value="HTH_1"/>
    <property type="match status" value="1"/>
</dbReference>
<dbReference type="OrthoDB" id="8479870at2"/>
<dbReference type="SUPFAM" id="SSF53850">
    <property type="entry name" value="Periplasmic binding protein-like II"/>
    <property type="match status" value="1"/>
</dbReference>
<keyword evidence="3" id="KW-0805">Transcription regulation</keyword>
<dbReference type="EMBL" id="AP014946">
    <property type="protein sequence ID" value="BAT59405.1"/>
    <property type="molecule type" value="Genomic_DNA"/>
</dbReference>
<comment type="similarity">
    <text evidence="2">Belongs to the LysR transcriptional regulatory family.</text>
</comment>
<dbReference type="Proteomes" id="UP000236884">
    <property type="component" value="Chromosome"/>
</dbReference>
<name>A0A0S3PU18_9BRAD</name>
<dbReference type="PANTHER" id="PTHR30427:SF1">
    <property type="entry name" value="TRANSCRIPTIONAL ACTIVATOR PROTEIN LYSR"/>
    <property type="match status" value="1"/>
</dbReference>
<evidence type="ECO:0000313" key="7">
    <source>
        <dbReference type="EMBL" id="BAT59405.1"/>
    </source>
</evidence>
<dbReference type="InterPro" id="IPR000847">
    <property type="entry name" value="LysR_HTH_N"/>
</dbReference>
<evidence type="ECO:0000259" key="6">
    <source>
        <dbReference type="PROSITE" id="PS50931"/>
    </source>
</evidence>
<comment type="function">
    <text evidence="1">NodD regulates the expression of the nodABCFE genes which encode other nodulation proteins. NodD is also a negative regulator of its own expression. Binds flavonoids as inducers.</text>
</comment>
<dbReference type="SUPFAM" id="SSF46785">
    <property type="entry name" value="Winged helix' DNA-binding domain"/>
    <property type="match status" value="1"/>
</dbReference>
<dbReference type="GO" id="GO:0003700">
    <property type="term" value="F:DNA-binding transcription factor activity"/>
    <property type="evidence" value="ECO:0007669"/>
    <property type="project" value="InterPro"/>
</dbReference>
<proteinExistence type="inferred from homology"/>
<evidence type="ECO:0000256" key="1">
    <source>
        <dbReference type="ARBA" id="ARBA00003502"/>
    </source>
</evidence>
<dbReference type="Pfam" id="PF03466">
    <property type="entry name" value="LysR_substrate"/>
    <property type="match status" value="1"/>
</dbReference>